<evidence type="ECO:0000256" key="6">
    <source>
        <dbReference type="SAM" id="MobiDB-lite"/>
    </source>
</evidence>
<keyword evidence="4 7" id="KW-1133">Transmembrane helix</keyword>
<feature type="region of interest" description="Disordered" evidence="6">
    <location>
        <begin position="325"/>
        <end position="349"/>
    </location>
</feature>
<accession>A0ABQ2EB00</accession>
<evidence type="ECO:0000256" key="7">
    <source>
        <dbReference type="SAM" id="Phobius"/>
    </source>
</evidence>
<feature type="domain" description="EamA" evidence="8">
    <location>
        <begin position="162"/>
        <end position="295"/>
    </location>
</feature>
<protein>
    <submittedName>
        <fullName evidence="9">Drug/metabolite exporter YedA</fullName>
    </submittedName>
</protein>
<dbReference type="SUPFAM" id="SSF103481">
    <property type="entry name" value="Multidrug resistance efflux transporter EmrE"/>
    <property type="match status" value="2"/>
</dbReference>
<name>A0ABQ2EB00_9GAMM</name>
<feature type="transmembrane region" description="Helical" evidence="7">
    <location>
        <begin position="139"/>
        <end position="156"/>
    </location>
</feature>
<evidence type="ECO:0000313" key="9">
    <source>
        <dbReference type="EMBL" id="GGJ98038.1"/>
    </source>
</evidence>
<proteinExistence type="inferred from homology"/>
<sequence>MGAASPVLSAARTPPGALAVALALGALYLVWGSTYLGIRFALEGGYPPLLMAGMRFLAAGGLLYAVLRARRVPAPSRAQWRDLAVMGTLLLGLGNGMVCIAQQTVSSGLAAVAVASCPLWMGLFAALRGERPTRIELGGLVIGFAGVIWLNAGSALTASPQGLIALLIAPLAWAFGSIWSRSRALPQPFMTAAAQMLCGGVLMLVAGWLFGERITAMPTLRGTLSLGYLAVFGSILAFSAYAWLLQNVRATLAGSYAYVNPLIAVLLGAWLAGERFGVNDLGAMAVILAGVVAITVSAGRRRRSARQMAAATPVVAAGLAVAAESDGSDGPAEAATAVTSPGPDAAVRQ</sequence>
<dbReference type="Proteomes" id="UP000599009">
    <property type="component" value="Unassembled WGS sequence"/>
</dbReference>
<keyword evidence="5 7" id="KW-0472">Membrane</keyword>
<comment type="similarity">
    <text evidence="2">Belongs to the EamA transporter family.</text>
</comment>
<keyword evidence="10" id="KW-1185">Reference proteome</keyword>
<dbReference type="NCBIfam" id="NF008432">
    <property type="entry name" value="PRK11272.1"/>
    <property type="match status" value="1"/>
</dbReference>
<feature type="transmembrane region" description="Helical" evidence="7">
    <location>
        <begin position="83"/>
        <end position="103"/>
    </location>
</feature>
<feature type="transmembrane region" description="Helical" evidence="7">
    <location>
        <begin position="256"/>
        <end position="273"/>
    </location>
</feature>
<feature type="transmembrane region" description="Helical" evidence="7">
    <location>
        <begin position="223"/>
        <end position="244"/>
    </location>
</feature>
<feature type="domain" description="EamA" evidence="8">
    <location>
        <begin position="27"/>
        <end position="151"/>
    </location>
</feature>
<feature type="transmembrane region" description="Helical" evidence="7">
    <location>
        <begin position="192"/>
        <end position="211"/>
    </location>
</feature>
<dbReference type="InterPro" id="IPR050638">
    <property type="entry name" value="AA-Vitamin_Transporters"/>
</dbReference>
<dbReference type="InterPro" id="IPR037185">
    <property type="entry name" value="EmrE-like"/>
</dbReference>
<dbReference type="Pfam" id="PF00892">
    <property type="entry name" value="EamA"/>
    <property type="match status" value="2"/>
</dbReference>
<feature type="transmembrane region" description="Helical" evidence="7">
    <location>
        <begin position="109"/>
        <end position="127"/>
    </location>
</feature>
<evidence type="ECO:0000256" key="4">
    <source>
        <dbReference type="ARBA" id="ARBA00022989"/>
    </source>
</evidence>
<feature type="transmembrane region" description="Helical" evidence="7">
    <location>
        <begin position="48"/>
        <end position="67"/>
    </location>
</feature>
<keyword evidence="3 7" id="KW-0812">Transmembrane</keyword>
<comment type="caution">
    <text evidence="9">The sequence shown here is derived from an EMBL/GenBank/DDBJ whole genome shotgun (WGS) entry which is preliminary data.</text>
</comment>
<gene>
    <name evidence="9" type="primary">yedA</name>
    <name evidence="9" type="ORF">GCM10011394_03680</name>
</gene>
<evidence type="ECO:0000313" key="10">
    <source>
        <dbReference type="Proteomes" id="UP000599009"/>
    </source>
</evidence>
<dbReference type="PANTHER" id="PTHR32322:SF2">
    <property type="entry name" value="EAMA DOMAIN-CONTAINING PROTEIN"/>
    <property type="match status" value="1"/>
</dbReference>
<evidence type="ECO:0000256" key="5">
    <source>
        <dbReference type="ARBA" id="ARBA00023136"/>
    </source>
</evidence>
<dbReference type="PANTHER" id="PTHR32322">
    <property type="entry name" value="INNER MEMBRANE TRANSPORTER"/>
    <property type="match status" value="1"/>
</dbReference>
<reference evidence="10" key="1">
    <citation type="journal article" date="2019" name="Int. J. Syst. Evol. Microbiol.">
        <title>The Global Catalogue of Microorganisms (GCM) 10K type strain sequencing project: providing services to taxonomists for standard genome sequencing and annotation.</title>
        <authorList>
            <consortium name="The Broad Institute Genomics Platform"/>
            <consortium name="The Broad Institute Genome Sequencing Center for Infectious Disease"/>
            <person name="Wu L."/>
            <person name="Ma J."/>
        </authorList>
    </citation>
    <scope>NUCLEOTIDE SEQUENCE [LARGE SCALE GENOMIC DNA]</scope>
    <source>
        <strain evidence="10">CGMCC 1.8985</strain>
    </source>
</reference>
<comment type="subcellular location">
    <subcellularLocation>
        <location evidence="1">Membrane</location>
        <topology evidence="1">Multi-pass membrane protein</topology>
    </subcellularLocation>
</comment>
<feature type="transmembrane region" description="Helical" evidence="7">
    <location>
        <begin position="279"/>
        <end position="298"/>
    </location>
</feature>
<evidence type="ECO:0000259" key="8">
    <source>
        <dbReference type="Pfam" id="PF00892"/>
    </source>
</evidence>
<evidence type="ECO:0000256" key="2">
    <source>
        <dbReference type="ARBA" id="ARBA00007362"/>
    </source>
</evidence>
<evidence type="ECO:0000256" key="3">
    <source>
        <dbReference type="ARBA" id="ARBA00022692"/>
    </source>
</evidence>
<dbReference type="InterPro" id="IPR000620">
    <property type="entry name" value="EamA_dom"/>
</dbReference>
<organism evidence="9 10">
    <name type="scientific">Luteimonas terricola</name>
    <dbReference type="NCBI Taxonomy" id="645597"/>
    <lineage>
        <taxon>Bacteria</taxon>
        <taxon>Pseudomonadati</taxon>
        <taxon>Pseudomonadota</taxon>
        <taxon>Gammaproteobacteria</taxon>
        <taxon>Lysobacterales</taxon>
        <taxon>Lysobacteraceae</taxon>
        <taxon>Luteimonas</taxon>
    </lineage>
</organism>
<dbReference type="EMBL" id="BMME01000001">
    <property type="protein sequence ID" value="GGJ98038.1"/>
    <property type="molecule type" value="Genomic_DNA"/>
</dbReference>
<evidence type="ECO:0000256" key="1">
    <source>
        <dbReference type="ARBA" id="ARBA00004141"/>
    </source>
</evidence>
<feature type="transmembrane region" description="Helical" evidence="7">
    <location>
        <begin position="162"/>
        <end position="180"/>
    </location>
</feature>